<feature type="compositionally biased region" description="Low complexity" evidence="1">
    <location>
        <begin position="95"/>
        <end position="117"/>
    </location>
</feature>
<feature type="compositionally biased region" description="Polar residues" evidence="1">
    <location>
        <begin position="82"/>
        <end position="94"/>
    </location>
</feature>
<feature type="region of interest" description="Disordered" evidence="1">
    <location>
        <begin position="919"/>
        <end position="946"/>
    </location>
</feature>
<feature type="region of interest" description="Disordered" evidence="1">
    <location>
        <begin position="628"/>
        <end position="764"/>
    </location>
</feature>
<dbReference type="InterPro" id="IPR003169">
    <property type="entry name" value="GYF"/>
</dbReference>
<feature type="compositionally biased region" description="Basic and acidic residues" evidence="1">
    <location>
        <begin position="528"/>
        <end position="540"/>
    </location>
</feature>
<feature type="compositionally biased region" description="Gly residues" evidence="1">
    <location>
        <begin position="33"/>
        <end position="44"/>
    </location>
</feature>
<evidence type="ECO:0000259" key="2">
    <source>
        <dbReference type="PROSITE" id="PS50829"/>
    </source>
</evidence>
<feature type="compositionally biased region" description="Low complexity" evidence="1">
    <location>
        <begin position="58"/>
        <end position="73"/>
    </location>
</feature>
<evidence type="ECO:0000313" key="4">
    <source>
        <dbReference type="Proteomes" id="UP000054845"/>
    </source>
</evidence>
<feature type="compositionally biased region" description="Low complexity" evidence="1">
    <location>
        <begin position="964"/>
        <end position="978"/>
    </location>
</feature>
<feature type="compositionally biased region" description="Low complexity" evidence="1">
    <location>
        <begin position="1189"/>
        <end position="1206"/>
    </location>
</feature>
<dbReference type="Pfam" id="PF02213">
    <property type="entry name" value="GYF"/>
    <property type="match status" value="1"/>
</dbReference>
<feature type="compositionally biased region" description="Basic and acidic residues" evidence="1">
    <location>
        <begin position="245"/>
        <end position="256"/>
    </location>
</feature>
<dbReference type="PROSITE" id="PS50829">
    <property type="entry name" value="GYF"/>
    <property type="match status" value="1"/>
</dbReference>
<feature type="compositionally biased region" description="Low complexity" evidence="1">
    <location>
        <begin position="466"/>
        <end position="476"/>
    </location>
</feature>
<feature type="compositionally biased region" description="Polar residues" evidence="1">
    <location>
        <begin position="507"/>
        <end position="516"/>
    </location>
</feature>
<protein>
    <submittedName>
        <fullName evidence="3">GYF domain containing proteins</fullName>
    </submittedName>
</protein>
<accession>A0A0P1BEP6</accession>
<feature type="domain" description="GYF" evidence="2">
    <location>
        <begin position="555"/>
        <end position="603"/>
    </location>
</feature>
<proteinExistence type="predicted"/>
<organism evidence="3 4">
    <name type="scientific">Ceraceosorus bombacis</name>
    <dbReference type="NCBI Taxonomy" id="401625"/>
    <lineage>
        <taxon>Eukaryota</taxon>
        <taxon>Fungi</taxon>
        <taxon>Dikarya</taxon>
        <taxon>Basidiomycota</taxon>
        <taxon>Ustilaginomycotina</taxon>
        <taxon>Exobasidiomycetes</taxon>
        <taxon>Ceraceosorales</taxon>
        <taxon>Ceraceosoraceae</taxon>
        <taxon>Ceraceosorus</taxon>
    </lineage>
</organism>
<dbReference type="OrthoDB" id="6415790at2759"/>
<feature type="compositionally biased region" description="Polar residues" evidence="1">
    <location>
        <begin position="403"/>
        <end position="414"/>
    </location>
</feature>
<dbReference type="EMBL" id="CCYA01000243">
    <property type="protein sequence ID" value="CEH14619.1"/>
    <property type="molecule type" value="Genomic_DNA"/>
</dbReference>
<feature type="compositionally biased region" description="Low complexity" evidence="1">
    <location>
        <begin position="311"/>
        <end position="322"/>
    </location>
</feature>
<evidence type="ECO:0000313" key="3">
    <source>
        <dbReference type="EMBL" id="CEH14619.1"/>
    </source>
</evidence>
<dbReference type="CDD" id="cd00072">
    <property type="entry name" value="GYF"/>
    <property type="match status" value="1"/>
</dbReference>
<feature type="compositionally biased region" description="Low complexity" evidence="1">
    <location>
        <begin position="1001"/>
        <end position="1015"/>
    </location>
</feature>
<dbReference type="Gene3D" id="3.30.1490.40">
    <property type="match status" value="1"/>
</dbReference>
<dbReference type="Proteomes" id="UP000054845">
    <property type="component" value="Unassembled WGS sequence"/>
</dbReference>
<dbReference type="InterPro" id="IPR035445">
    <property type="entry name" value="GYF-like_dom_sf"/>
</dbReference>
<feature type="region of interest" description="Disordered" evidence="1">
    <location>
        <begin position="959"/>
        <end position="1259"/>
    </location>
</feature>
<dbReference type="SMART" id="SM00444">
    <property type="entry name" value="GYF"/>
    <property type="match status" value="1"/>
</dbReference>
<reference evidence="3 4" key="1">
    <citation type="submission" date="2014-09" db="EMBL/GenBank/DDBJ databases">
        <authorList>
            <person name="Magalhaes I.L.F."/>
            <person name="Oliveira U."/>
            <person name="Santos F.R."/>
            <person name="Vidigal T.H.D.A."/>
            <person name="Brescovit A.D."/>
            <person name="Santos A.J."/>
        </authorList>
    </citation>
    <scope>NUCLEOTIDE SEQUENCE [LARGE SCALE GENOMIC DNA]</scope>
</reference>
<keyword evidence="4" id="KW-1185">Reference proteome</keyword>
<sequence length="1513" mass="151993">MATSLHFGPEWMRRGPGKSASNANASQSNGNAPGSGGGGGGGGAENTSNRSVSPGRPSSNTSANSAGAAAVGNGPLGALGSLPTSTRRNPSLGNLSHAAPSSLSSPSGPGSTLGSPAVSSPGLFSFAAAAAGGGGAVGGGTGGGGGGGGGGGSGAGGAGITPGNTSNSTLAPAAGGGAASSQQPNSSSHQSGVNADADFKLLSLYGADPQSNANPKSPLPDTGKEHWSTVGVAERGKKKPLGGVLDRDRDLSRRNADTGGPLSPALGGEPRGLNTRAFSGSSTGVGEGRRSGLFGRGQGGGGIGVLNVNTGPSAGSGPVSGATNPLSPSVPRERFSGIQGGVLGGVAPTRKRQDSEGGGNTATSTRMPRPPSDDAEQGHDRRPSRTRLSMGALGEVGTAATDAVSSPLETQPETPRSALPTPTGGSLSGRFKRDRIPGEGPIGPNADGSAGFGKFSSVGRKRERQSAAAAAAVSSSEPGQQDTTEHQGVAETEPVPGEPVDKDLADRTSSSLSLANSGPLDTVPDSSAKLRADELSHAASDEPMPAESAEWSPETETWYYKDPSGTSQGPFPATTMQDWFEQSYFTGDLPMRRGAEEEFAPLASILAALGHPEKPFLTPPVAAPLAPLAREVERSAQSGDQSQQQPSLEDSAAQHLQSAADLNVGAEHGDSDLSRDVPQSAEGLPPDVGGRPFDQYGSFGTPGQQDPSAAHPWAPNDRMGPGFGSHAWSQSSFGFGSGPGPLPPQSFGEHHSPFLQHVQPPQSPFGAPAAFGPHGPRSQEEYLHMIRQRELQEQRHAAAAAAARAQAGSGLGFAAPPHYLNDAFGARPGQAWNDVPGPWSHQGVHGLPGHQLPPFQHNSSPFGAFNPQRQPSFDSVGSPWRSAAIPSLPDGGFNHQPNDQRIASQVFDQVTNPIAPADASHEEVHPAHQQTDGASVQAAAPPPDALAASLPTQAQTEIAPDLPPAASSPSAPTVANPATPTPPEPTPEELWPQSPSAVEFAAEPRLAEEPAPAQAISEADRGDGSENSVRNKRSRRKQQQQASEGALSDAGATGKALRGAEQAGGLKVLSREEFEKAQSGQGKGADQGQAPAAAWLVDSPSGGTPTASKAPWAKDQAESGTAPGGLSLRQIQEAEQRQAEMRRAAERADAAQRIKTSSAASDALPTTMRWGLASGHAHGAPPPVEDARASTPTTSAAPAWNTSTSASKKKTLMQIQEEEQKRAAKAKEAQAAQQAALQRGYADSATRQTAPAPAVSQGGGWSVVGAKSAATNSPIVASAARPAGASASARAVSLNSPAAGAWVAGTAKQNGAVAAPARSSVTSSPAVSKAKTASSSAAGESGNDQPSAEFLKYLKDQLKGLNVKVEDFVEMLLSFPLDPSPDVVEIIAESVYANSSTMDGRRFAADFVAKRKMDAQSGRGVGAGVGGGGGGGWSGRGGALGFGMPNGQGSIGRSTSESFGGGAAAAGVGGGARSSAAAAAGHVAAGATTGSSANDFAGFKVVKAKGGKKGGRA</sequence>
<feature type="compositionally biased region" description="Gly residues" evidence="1">
    <location>
        <begin position="294"/>
        <end position="304"/>
    </location>
</feature>
<dbReference type="STRING" id="401625.A0A0P1BEP6"/>
<evidence type="ECO:0000256" key="1">
    <source>
        <dbReference type="SAM" id="MobiDB-lite"/>
    </source>
</evidence>
<feature type="compositionally biased region" description="Basic and acidic residues" evidence="1">
    <location>
        <begin position="1218"/>
        <end position="1228"/>
    </location>
</feature>
<feature type="region of interest" description="Disordered" evidence="1">
    <location>
        <begin position="1"/>
        <end position="575"/>
    </location>
</feature>
<feature type="compositionally biased region" description="Low complexity" evidence="1">
    <location>
        <begin position="179"/>
        <end position="192"/>
    </location>
</feature>
<dbReference type="SUPFAM" id="SSF55277">
    <property type="entry name" value="GYF domain"/>
    <property type="match status" value="1"/>
</dbReference>
<feature type="compositionally biased region" description="Gly residues" evidence="1">
    <location>
        <begin position="131"/>
        <end position="160"/>
    </location>
</feature>
<feature type="compositionally biased region" description="Basic and acidic residues" evidence="1">
    <location>
        <begin position="1132"/>
        <end position="1152"/>
    </location>
</feature>
<feature type="compositionally biased region" description="Polar residues" evidence="1">
    <location>
        <begin position="635"/>
        <end position="648"/>
    </location>
</feature>
<name>A0A0P1BEP6_9BASI</name>
<feature type="compositionally biased region" description="Low complexity" evidence="1">
    <location>
        <begin position="17"/>
        <end position="32"/>
    </location>
</feature>
<feature type="compositionally biased region" description="Polar residues" evidence="1">
    <location>
        <begin position="564"/>
        <end position="575"/>
    </location>
</feature>